<evidence type="ECO:0000256" key="2">
    <source>
        <dbReference type="SAM" id="Phobius"/>
    </source>
</evidence>
<feature type="compositionally biased region" description="Low complexity" evidence="1">
    <location>
        <begin position="166"/>
        <end position="177"/>
    </location>
</feature>
<feature type="region of interest" description="Disordered" evidence="1">
    <location>
        <begin position="164"/>
        <end position="209"/>
    </location>
</feature>
<feature type="transmembrane region" description="Helical" evidence="2">
    <location>
        <begin position="105"/>
        <end position="126"/>
    </location>
</feature>
<feature type="transmembrane region" description="Helical" evidence="2">
    <location>
        <begin position="33"/>
        <end position="55"/>
    </location>
</feature>
<keyword evidence="2" id="KW-0812">Transmembrane</keyword>
<protein>
    <submittedName>
        <fullName evidence="3">SFRICE_015409</fullName>
    </submittedName>
</protein>
<keyword evidence="2" id="KW-0472">Membrane</keyword>
<dbReference type="AlphaFoldDB" id="A0A2H1VVZ5"/>
<evidence type="ECO:0000256" key="1">
    <source>
        <dbReference type="SAM" id="MobiDB-lite"/>
    </source>
</evidence>
<gene>
    <name evidence="3" type="ORF">SFRICE_015409</name>
</gene>
<proteinExistence type="predicted"/>
<keyword evidence="2" id="KW-1133">Transmembrane helix</keyword>
<feature type="transmembrane region" description="Helical" evidence="2">
    <location>
        <begin position="132"/>
        <end position="153"/>
    </location>
</feature>
<accession>A0A2H1VVZ5</accession>
<dbReference type="EMBL" id="ODYU01004770">
    <property type="protein sequence ID" value="SOQ45005.1"/>
    <property type="molecule type" value="Genomic_DNA"/>
</dbReference>
<organism evidence="3">
    <name type="scientific">Spodoptera frugiperda</name>
    <name type="common">Fall armyworm</name>
    <dbReference type="NCBI Taxonomy" id="7108"/>
    <lineage>
        <taxon>Eukaryota</taxon>
        <taxon>Metazoa</taxon>
        <taxon>Ecdysozoa</taxon>
        <taxon>Arthropoda</taxon>
        <taxon>Hexapoda</taxon>
        <taxon>Insecta</taxon>
        <taxon>Pterygota</taxon>
        <taxon>Neoptera</taxon>
        <taxon>Endopterygota</taxon>
        <taxon>Lepidoptera</taxon>
        <taxon>Glossata</taxon>
        <taxon>Ditrysia</taxon>
        <taxon>Noctuoidea</taxon>
        <taxon>Noctuidae</taxon>
        <taxon>Amphipyrinae</taxon>
        <taxon>Spodoptera</taxon>
    </lineage>
</organism>
<evidence type="ECO:0000313" key="3">
    <source>
        <dbReference type="EMBL" id="SOQ45005.1"/>
    </source>
</evidence>
<name>A0A2H1VVZ5_SPOFR</name>
<reference evidence="3" key="1">
    <citation type="submission" date="2016-07" db="EMBL/GenBank/DDBJ databases">
        <authorList>
            <person name="Bretaudeau A."/>
        </authorList>
    </citation>
    <scope>NUCLEOTIDE SEQUENCE</scope>
    <source>
        <strain evidence="3">Rice</strain>
        <tissue evidence="3">Whole body</tissue>
    </source>
</reference>
<sequence length="209" mass="22691">MSMFSQDYQTVKFYIFDNLPTLETCCFCMNLKVGCIIIGAVYILFILEAFGSITFSSEYSQCYFAGAISTFIGCSAGLVCLVTAVSTGLFIYGVTKNQYQFHIPFMYTTLLLVVFNLGTSVISTFTKSCARPYLFGGATFAGALLLIYFLLIVNSHYKASLGQLQSNPNHPPSSSGSATPKTVMPAQTNTDPTAFEAGNTVPSFDSVKK</sequence>
<feature type="transmembrane region" description="Helical" evidence="2">
    <location>
        <begin position="67"/>
        <end position="93"/>
    </location>
</feature>